<protein>
    <submittedName>
        <fullName evidence="2">Uncharacterized protein</fullName>
    </submittedName>
</protein>
<sequence length="1172" mass="126301">MAPYFGKPILTADIKMTDAAKQIEKLLSGDIAKVWENDLRLLLSAAPEKREQLLEHATLFRMMFPMEVMVKNPKHSRYIHSPVFGVASDIVSGSCCKKIVAPIYAKGEYKLESYGGIQDIEEVAERDEDESLDSIADPLIYNFLPAYLKPKPEPNPIEIALGKHIVTRKTAGGSVVPKTAVGTVVPKTRSFQEEQERLRKQHDDKEAAKQVELAKEAEKNKKRSAKKHSNRASAKRKALLAGQVSSAHQKLDKPNVKLNPPAHAATATKTSPAVLFEACTEQKVTSKNSVSDGFNKNPFANCKGFAQPTTSSASLSFGDLAKPKANEQSTKTLGRTKFATTFEFGSSESRDQGMFGKLATGFGSSSLSSSLQQSASRGTTPESDQSEKNEPEAVDDSTSSPFSISEDVQEKLVPQDFVPTGAGLSILSKAASGVISELGKSSPASSKQTPAVKVPSFSLGSVDFTLSTEADKKSNPFASLTQRSTQIPCEPVAPLTTPGAGAKEDTTNETNNLPPPSEDGLSQVSLPDTDDRDMEQEDGARTGSLGSTLLASKGQSNTKKISGQASSVFSAVPRTVSVFKFATPSSFSDDDSENEESVEPIPAKIQAGGPLKKNRTARGTQPKPAQVAPKFEKMAELRDIFKTNAVVPSTLATKEKQTLSVEVANDTDGPNGVSNTSTLAPETSEPQCGSPKNEENTGLGLFLRRREDWVASGPGRDEDDETAADEDLQYEDENDEPGDDEDSGYEYDENEIGEEEEGYLSDCDDEVAIDENEEDEDTNAGEDFGEFEGEDLEGDTGEDVMSYAKSLIIDTLPGMSPLEAQHVFEDTVSDCFPGDFLSDDPGLLRFIGNLNKKPEQYKPGCLPHITSGGSLLSDPDLRQILGASILPDCSIYDSLFDDPELRQFMGISSGVTSVKKCGWEVPSGVLQVESPSLFLPASAPLQDAGQDLSMFSSGTKGFPIEQPNGIPFEDSTITEEVESPTFNHNEKEESGESLRSGELEPSYTPHPGSEDPYGQPDSSANVDPNNSPAPSLPTHRKLKQDDYSAEWAKVDIFGPVKKVAAWFDKAGVPKRKSPEVLELTPLTVPEAEVLGLLENEEHLEEPGSPKSPLRDIAPLMVEASPKLKKVFRSIVFGVDFEASEVFDGSRELPISTSIEPSSDTNLEVDMAASSAS</sequence>
<evidence type="ECO:0000313" key="3">
    <source>
        <dbReference type="Proteomes" id="UP000799779"/>
    </source>
</evidence>
<feature type="compositionally biased region" description="Polar residues" evidence="1">
    <location>
        <begin position="1016"/>
        <end position="1029"/>
    </location>
</feature>
<evidence type="ECO:0000313" key="2">
    <source>
        <dbReference type="EMBL" id="KAF1996327.1"/>
    </source>
</evidence>
<reference evidence="2" key="1">
    <citation type="journal article" date="2020" name="Stud. Mycol.">
        <title>101 Dothideomycetes genomes: a test case for predicting lifestyles and emergence of pathogens.</title>
        <authorList>
            <person name="Haridas S."/>
            <person name="Albert R."/>
            <person name="Binder M."/>
            <person name="Bloem J."/>
            <person name="Labutti K."/>
            <person name="Salamov A."/>
            <person name="Andreopoulos B."/>
            <person name="Baker S."/>
            <person name="Barry K."/>
            <person name="Bills G."/>
            <person name="Bluhm B."/>
            <person name="Cannon C."/>
            <person name="Castanera R."/>
            <person name="Culley D."/>
            <person name="Daum C."/>
            <person name="Ezra D."/>
            <person name="Gonzalez J."/>
            <person name="Henrissat B."/>
            <person name="Kuo A."/>
            <person name="Liang C."/>
            <person name="Lipzen A."/>
            <person name="Lutzoni F."/>
            <person name="Magnuson J."/>
            <person name="Mondo S."/>
            <person name="Nolan M."/>
            <person name="Ohm R."/>
            <person name="Pangilinan J."/>
            <person name="Park H.-J."/>
            <person name="Ramirez L."/>
            <person name="Alfaro M."/>
            <person name="Sun H."/>
            <person name="Tritt A."/>
            <person name="Yoshinaga Y."/>
            <person name="Zwiers L.-H."/>
            <person name="Turgeon B."/>
            <person name="Goodwin S."/>
            <person name="Spatafora J."/>
            <person name="Crous P."/>
            <person name="Grigoriev I."/>
        </authorList>
    </citation>
    <scope>NUCLEOTIDE SEQUENCE</scope>
    <source>
        <strain evidence="2">CBS 123094</strain>
    </source>
</reference>
<evidence type="ECO:0000256" key="1">
    <source>
        <dbReference type="SAM" id="MobiDB-lite"/>
    </source>
</evidence>
<feature type="region of interest" description="Disordered" evidence="1">
    <location>
        <begin position="363"/>
        <end position="410"/>
    </location>
</feature>
<feature type="compositionally biased region" description="Acidic residues" evidence="1">
    <location>
        <begin position="717"/>
        <end position="796"/>
    </location>
</feature>
<feature type="region of interest" description="Disordered" evidence="1">
    <location>
        <begin position="435"/>
        <end position="454"/>
    </location>
</feature>
<dbReference type="AlphaFoldDB" id="A0A6A5W4X2"/>
<feature type="compositionally biased region" description="Basic residues" evidence="1">
    <location>
        <begin position="220"/>
        <end position="238"/>
    </location>
</feature>
<feature type="region of interest" description="Disordered" evidence="1">
    <location>
        <begin position="644"/>
        <end position="796"/>
    </location>
</feature>
<dbReference type="Proteomes" id="UP000799779">
    <property type="component" value="Unassembled WGS sequence"/>
</dbReference>
<feature type="region of interest" description="Disordered" evidence="1">
    <location>
        <begin position="977"/>
        <end position="1040"/>
    </location>
</feature>
<keyword evidence="3" id="KW-1185">Reference proteome</keyword>
<feature type="compositionally biased region" description="Polar residues" evidence="1">
    <location>
        <begin position="672"/>
        <end position="687"/>
    </location>
</feature>
<feature type="region of interest" description="Disordered" evidence="1">
    <location>
        <begin position="1149"/>
        <end position="1172"/>
    </location>
</feature>
<dbReference type="EMBL" id="ML977626">
    <property type="protein sequence ID" value="KAF1996327.1"/>
    <property type="molecule type" value="Genomic_DNA"/>
</dbReference>
<name>A0A6A5W4X2_9PLEO</name>
<feature type="compositionally biased region" description="Low complexity" evidence="1">
    <location>
        <begin position="364"/>
        <end position="376"/>
    </location>
</feature>
<feature type="region of interest" description="Disordered" evidence="1">
    <location>
        <begin position="469"/>
        <end position="566"/>
    </location>
</feature>
<feature type="compositionally biased region" description="Basic and acidic residues" evidence="1">
    <location>
        <begin position="190"/>
        <end position="219"/>
    </location>
</feature>
<feature type="compositionally biased region" description="Basic and acidic residues" evidence="1">
    <location>
        <begin position="984"/>
        <end position="998"/>
    </location>
</feature>
<gene>
    <name evidence="2" type="ORF">P154DRAFT_609017</name>
</gene>
<organism evidence="2 3">
    <name type="scientific">Amniculicola lignicola CBS 123094</name>
    <dbReference type="NCBI Taxonomy" id="1392246"/>
    <lineage>
        <taxon>Eukaryota</taxon>
        <taxon>Fungi</taxon>
        <taxon>Dikarya</taxon>
        <taxon>Ascomycota</taxon>
        <taxon>Pezizomycotina</taxon>
        <taxon>Dothideomycetes</taxon>
        <taxon>Pleosporomycetidae</taxon>
        <taxon>Pleosporales</taxon>
        <taxon>Amniculicolaceae</taxon>
        <taxon>Amniculicola</taxon>
    </lineage>
</organism>
<feature type="compositionally biased region" description="Polar residues" evidence="1">
    <location>
        <begin position="476"/>
        <end position="487"/>
    </location>
</feature>
<feature type="compositionally biased region" description="Polar residues" evidence="1">
    <location>
        <begin position="544"/>
        <end position="566"/>
    </location>
</feature>
<proteinExistence type="predicted"/>
<feature type="compositionally biased region" description="Polar residues" evidence="1">
    <location>
        <begin position="1150"/>
        <end position="1161"/>
    </location>
</feature>
<accession>A0A6A5W4X2</accession>
<feature type="compositionally biased region" description="Acidic residues" evidence="1">
    <location>
        <begin position="588"/>
        <end position="598"/>
    </location>
</feature>
<feature type="compositionally biased region" description="Acidic residues" evidence="1">
    <location>
        <begin position="528"/>
        <end position="537"/>
    </location>
</feature>
<feature type="region of interest" description="Disordered" evidence="1">
    <location>
        <begin position="584"/>
        <end position="627"/>
    </location>
</feature>
<feature type="region of interest" description="Disordered" evidence="1">
    <location>
        <begin position="186"/>
        <end position="257"/>
    </location>
</feature>